<dbReference type="RefSeq" id="XP_045544315.1">
    <property type="nucleotide sequence ID" value="XM_045688359.1"/>
</dbReference>
<keyword evidence="2" id="KW-0677">Repeat</keyword>
<proteinExistence type="predicted"/>
<gene>
    <name evidence="6" type="primary">LOC106561451</name>
</gene>
<feature type="domain" description="Vacuolar protein 14 C-terminal Fig4-binding" evidence="4">
    <location>
        <begin position="4"/>
        <end position="122"/>
    </location>
</feature>
<sequence>MTATLNKELQSGWQGKSNALFCCLYRSWCHNPVATVSHCFLTKNYRHAYDLIQKFGDLEVTVEFLMEVDKLVQLIKSSIFTYLHLQLLDVENNPYLIKALYGLLMLLLQSQAFQLLSHSLCCMPNPELMRTVDELKYIESKSLSIKLLAYAYMDYNDLLHHFDRVQSKHLEVHHQRSSRANHPDRKLVL</sequence>
<organism evidence="5 6">
    <name type="scientific">Salmo salar</name>
    <name type="common">Atlantic salmon</name>
    <dbReference type="NCBI Taxonomy" id="8030"/>
    <lineage>
        <taxon>Eukaryota</taxon>
        <taxon>Metazoa</taxon>
        <taxon>Chordata</taxon>
        <taxon>Craniata</taxon>
        <taxon>Vertebrata</taxon>
        <taxon>Euteleostomi</taxon>
        <taxon>Actinopterygii</taxon>
        <taxon>Neopterygii</taxon>
        <taxon>Teleostei</taxon>
        <taxon>Protacanthopterygii</taxon>
        <taxon>Salmoniformes</taxon>
        <taxon>Salmonidae</taxon>
        <taxon>Salmoninae</taxon>
        <taxon>Salmo</taxon>
    </lineage>
</organism>
<dbReference type="PANTHER" id="PTHR16023">
    <property type="entry name" value="TAX1 BINDING PROTEIN-RELATED"/>
    <property type="match status" value="1"/>
</dbReference>
<keyword evidence="5" id="KW-1185">Reference proteome</keyword>
<dbReference type="Proteomes" id="UP001652741">
    <property type="component" value="Chromosome ssa10"/>
</dbReference>
<accession>A0ABM3CCL7</accession>
<evidence type="ECO:0000259" key="4">
    <source>
        <dbReference type="Pfam" id="PF11916"/>
    </source>
</evidence>
<dbReference type="Pfam" id="PF11916">
    <property type="entry name" value="Vac14_Fig4_bd"/>
    <property type="match status" value="1"/>
</dbReference>
<dbReference type="InterPro" id="IPR021841">
    <property type="entry name" value="VAC14_Fig4p-bd"/>
</dbReference>
<name>A0ABM3CCL7_SALSA</name>
<protein>
    <submittedName>
        <fullName evidence="6">Protein VAC14 homolog</fullName>
    </submittedName>
</protein>
<evidence type="ECO:0000256" key="1">
    <source>
        <dbReference type="ARBA" id="ARBA00004308"/>
    </source>
</evidence>
<evidence type="ECO:0000313" key="5">
    <source>
        <dbReference type="Proteomes" id="UP001652741"/>
    </source>
</evidence>
<comment type="subcellular location">
    <subcellularLocation>
        <location evidence="1">Endomembrane system</location>
    </subcellularLocation>
</comment>
<reference evidence="6" key="1">
    <citation type="submission" date="2025-08" db="UniProtKB">
        <authorList>
            <consortium name="RefSeq"/>
        </authorList>
    </citation>
    <scope>IDENTIFICATION</scope>
</reference>
<evidence type="ECO:0000313" key="6">
    <source>
        <dbReference type="RefSeq" id="XP_045544315.1"/>
    </source>
</evidence>
<evidence type="ECO:0000256" key="2">
    <source>
        <dbReference type="ARBA" id="ARBA00022737"/>
    </source>
</evidence>
<dbReference type="InterPro" id="IPR026825">
    <property type="entry name" value="Vac14"/>
</dbReference>
<dbReference type="PANTHER" id="PTHR16023:SF0">
    <property type="entry name" value="PROTEIN VAC14 HOMOLOG"/>
    <property type="match status" value="1"/>
</dbReference>
<keyword evidence="3" id="KW-0472">Membrane</keyword>
<evidence type="ECO:0000256" key="3">
    <source>
        <dbReference type="ARBA" id="ARBA00023136"/>
    </source>
</evidence>